<dbReference type="EMBL" id="VKHP01000009">
    <property type="protein sequence ID" value="NEU95054.1"/>
    <property type="molecule type" value="Genomic_DNA"/>
</dbReference>
<dbReference type="RefSeq" id="WP_163150914.1">
    <property type="nucleotide sequence ID" value="NZ_VKHP01000009.1"/>
</dbReference>
<feature type="coiled-coil region" evidence="2">
    <location>
        <begin position="36"/>
        <end position="70"/>
    </location>
</feature>
<dbReference type="InterPro" id="IPR054612">
    <property type="entry name" value="Phage_capsid-like_C"/>
</dbReference>
<name>A0A6P1BA08_9BRAD</name>
<dbReference type="InterPro" id="IPR024455">
    <property type="entry name" value="Phage_capsid"/>
</dbReference>
<keyword evidence="5" id="KW-1185">Reference proteome</keyword>
<sequence length="437" mass="46666">MRVDIKQLRQARANKAKDGKTALEQLNTLQGKATLTDAETAQVGELETKVDALEAEVADLDKQIAAEEKKLRRTALFGSSTALGGPALATVVNDINPERTGGFRSVAEFAVSVRNAMTVGGLDPRLGAAPTNFQQNQGGSGEGFLVPTEYREQIWALVFDDQNLLGFCNPEPTQGNSIAIAKDETTPWGASGVQAAWRSEGTQLIATKAAMTGEIIQLHELYAFVLASQEVLDDAPRLQNRIFNQAANAIRWKAFEAVMTGDGKGKPLGFMNAPSLVTVSKEAGQAASTINVANVLKMYSRLLRMGGRPMWLGNSDILPQLGQLTIGNVPAWLPLNQPLAGAPDGGVFLGRPLIFNEHSATLGALGDLTCVDLSGYALATKAGGGVDFAASIHLFFDYNLAAFRWIFRMGGQPYLSAPVQPAKGNNTKSHFVALEAR</sequence>
<organism evidence="4 5">
    <name type="scientific">Bradyrhizobium uaiense</name>
    <dbReference type="NCBI Taxonomy" id="2594946"/>
    <lineage>
        <taxon>Bacteria</taxon>
        <taxon>Pseudomonadati</taxon>
        <taxon>Pseudomonadota</taxon>
        <taxon>Alphaproteobacteria</taxon>
        <taxon>Hyphomicrobiales</taxon>
        <taxon>Nitrobacteraceae</taxon>
        <taxon>Bradyrhizobium</taxon>
    </lineage>
</organism>
<comment type="caution">
    <text evidence="4">The sequence shown here is derived from an EMBL/GenBank/DDBJ whole genome shotgun (WGS) entry which is preliminary data.</text>
</comment>
<evidence type="ECO:0000259" key="3">
    <source>
        <dbReference type="Pfam" id="PF05065"/>
    </source>
</evidence>
<dbReference type="Proteomes" id="UP000468531">
    <property type="component" value="Unassembled WGS sequence"/>
</dbReference>
<reference evidence="4 5" key="1">
    <citation type="journal article" date="2020" name="Arch. Microbiol.">
        <title>Bradyrhizobium uaiense sp. nov., a new highly efficient cowpea symbiont.</title>
        <authorList>
            <person name="Cabral Michel D."/>
            <person name="Azarias Guimaraes A."/>
            <person name="Martins da Costa E."/>
            <person name="Soares de Carvalho T."/>
            <person name="Balsanelli E."/>
            <person name="Willems A."/>
            <person name="Maltempi de Souza E."/>
            <person name="de Souza Moreira F.M."/>
        </authorList>
    </citation>
    <scope>NUCLEOTIDE SEQUENCE [LARGE SCALE GENOMIC DNA]</scope>
    <source>
        <strain evidence="4 5">UFLA 03-164</strain>
    </source>
</reference>
<evidence type="ECO:0000313" key="4">
    <source>
        <dbReference type="EMBL" id="NEU95054.1"/>
    </source>
</evidence>
<evidence type="ECO:0000313" key="5">
    <source>
        <dbReference type="Proteomes" id="UP000468531"/>
    </source>
</evidence>
<keyword evidence="2" id="KW-0175">Coiled coil</keyword>
<dbReference type="AlphaFoldDB" id="A0A6P1BA08"/>
<dbReference type="Gene3D" id="3.30.2400.10">
    <property type="entry name" value="Major capsid protein gp5"/>
    <property type="match status" value="1"/>
</dbReference>
<dbReference type="NCBIfam" id="TIGR01554">
    <property type="entry name" value="major_cap_HK97"/>
    <property type="match status" value="1"/>
</dbReference>
<dbReference type="SUPFAM" id="SSF56563">
    <property type="entry name" value="Major capsid protein gp5"/>
    <property type="match status" value="1"/>
</dbReference>
<accession>A0A6P1BA08</accession>
<protein>
    <submittedName>
        <fullName evidence="4">Phage major capsid protein</fullName>
    </submittedName>
</protein>
<proteinExistence type="predicted"/>
<feature type="domain" description="Phage capsid-like C-terminal" evidence="3">
    <location>
        <begin position="143"/>
        <end position="423"/>
    </location>
</feature>
<gene>
    <name evidence="4" type="ORF">FNJ47_04220</name>
</gene>
<dbReference type="Pfam" id="PF05065">
    <property type="entry name" value="Phage_capsid"/>
    <property type="match status" value="1"/>
</dbReference>
<evidence type="ECO:0000256" key="2">
    <source>
        <dbReference type="SAM" id="Coils"/>
    </source>
</evidence>
<evidence type="ECO:0000256" key="1">
    <source>
        <dbReference type="ARBA" id="ARBA00004328"/>
    </source>
</evidence>
<comment type="subcellular location">
    <subcellularLocation>
        <location evidence="1">Virion</location>
    </subcellularLocation>
</comment>